<gene>
    <name evidence="2" type="ORF">CLV71_114112</name>
</gene>
<dbReference type="EMBL" id="SOCP01000014">
    <property type="protein sequence ID" value="TDV44203.1"/>
    <property type="molecule type" value="Genomic_DNA"/>
</dbReference>
<reference evidence="2 3" key="1">
    <citation type="submission" date="2019-03" db="EMBL/GenBank/DDBJ databases">
        <title>Genomic Encyclopedia of Archaeal and Bacterial Type Strains, Phase II (KMG-II): from individual species to whole genera.</title>
        <authorList>
            <person name="Goeker M."/>
        </authorList>
    </citation>
    <scope>NUCLEOTIDE SEQUENCE [LARGE SCALE GENOMIC DNA]</scope>
    <source>
        <strain evidence="2 3">DSM 45499</strain>
    </source>
</reference>
<dbReference type="AlphaFoldDB" id="A0A4R7V475"/>
<dbReference type="InterPro" id="IPR024534">
    <property type="entry name" value="JetD_C"/>
</dbReference>
<dbReference type="RefSeq" id="WP_166664339.1">
    <property type="nucleotide sequence ID" value="NZ_SOCP01000014.1"/>
</dbReference>
<keyword evidence="3" id="KW-1185">Reference proteome</keyword>
<protein>
    <submittedName>
        <fullName evidence="2">Uncharacterized protein DUF2220</fullName>
    </submittedName>
</protein>
<evidence type="ECO:0000313" key="3">
    <source>
        <dbReference type="Proteomes" id="UP000294927"/>
    </source>
</evidence>
<dbReference type="Pfam" id="PF09983">
    <property type="entry name" value="JetD_C"/>
    <property type="match status" value="1"/>
</dbReference>
<name>A0A4R7V475_9PSEU</name>
<dbReference type="Proteomes" id="UP000294927">
    <property type="component" value="Unassembled WGS sequence"/>
</dbReference>
<sequence>MTREPVLAEAIASVVAGHPIRRVPLKDVLAAAASVDRSAVASVDWRSRVLAAITSLAEQGKVELPKTRADVTALPPLPSYLQRPAAPTSAPVETASVVWHADLTWVAVAEDQGRLNSATRRFLSKVNTWLPRRRGVCVPLRERSLEIFGDEKELESWVLGPLFDPDRLSFELLECEPCWPPVEQRIFGDADWLIIENYTTYVSICRVAARRGFEGRIVWGSGNQVGTRLSALAAEGDRPVRCWYFGDIDAGGFRAARHACVRAEQLGFDAIAPARGLYRLATIHGSKRRVRGNGRASQELIRWIHTWLEGTLATIAAEVAGAGDRIVQENVGIEVLETVNSISDWFAVED</sequence>
<feature type="domain" description="Wadjet protein JetD C-terminal" evidence="1">
    <location>
        <begin position="182"/>
        <end position="255"/>
    </location>
</feature>
<proteinExistence type="predicted"/>
<organism evidence="2 3">
    <name type="scientific">Actinophytocola oryzae</name>
    <dbReference type="NCBI Taxonomy" id="502181"/>
    <lineage>
        <taxon>Bacteria</taxon>
        <taxon>Bacillati</taxon>
        <taxon>Actinomycetota</taxon>
        <taxon>Actinomycetes</taxon>
        <taxon>Pseudonocardiales</taxon>
        <taxon>Pseudonocardiaceae</taxon>
    </lineage>
</organism>
<evidence type="ECO:0000313" key="2">
    <source>
        <dbReference type="EMBL" id="TDV44203.1"/>
    </source>
</evidence>
<evidence type="ECO:0000259" key="1">
    <source>
        <dbReference type="Pfam" id="PF09983"/>
    </source>
</evidence>
<accession>A0A4R7V475</accession>
<comment type="caution">
    <text evidence="2">The sequence shown here is derived from an EMBL/GenBank/DDBJ whole genome shotgun (WGS) entry which is preliminary data.</text>
</comment>